<accession>A0A412G582</accession>
<comment type="similarity">
    <text evidence="1 8">Belongs to the FAD-dependent oxidoreductase 2 family. FRD/SDH subfamily.</text>
</comment>
<dbReference type="AlphaFoldDB" id="A0A412G582"/>
<dbReference type="Gene3D" id="3.90.700.10">
    <property type="entry name" value="Succinate dehydrogenase/fumarate reductase flavoprotein, catalytic domain"/>
    <property type="match status" value="1"/>
</dbReference>
<dbReference type="InterPro" id="IPR036188">
    <property type="entry name" value="FAD/NAD-bd_sf"/>
</dbReference>
<evidence type="ECO:0000256" key="4">
    <source>
        <dbReference type="ARBA" id="ARBA00022630"/>
    </source>
</evidence>
<dbReference type="InterPro" id="IPR050315">
    <property type="entry name" value="FAD-oxidoreductase_2"/>
</dbReference>
<sequence>MAGLLCLSLAACGNQNSTSSPDPAVTSLTDGTYTGTAAGHNGKINVEVTVEEGKLNTIRVLEEDETAGIGDLAIQTLVEKMNQSQSTQVDLVSAATISSAGVVNAVRNALKEAGADDAYFKNESKVSLDKAEMEDNYDYDVVIVGGGGAGLTAAIEAANNGAHVAVLEKTPAVGGNTLVSGGGLNAPGTQHQLAKGIEDSVEKFAEDTYNSGDQEANRELVEVMAENALDATNWLIDDIHVEFMPDRLQQFGGHSVPRALIPVGNHGDELIFKLRDAAEAAGVDILCNVKGEEILMNEGRASGIRAAYDGQQITFNAAKGVILATGGFASNVEMRKQYNANYDERFKTTARAISTGDGIRMAEEVGASLVDMEFIQVYPTCNPITGIISYVANSRMDGGLLLNKEGVRFVDEMGRRDVISNAILDQTDQIGYLVWGQEIENIGHMTEVHAVEFQNWIDNDLLYVADTLEEAANHFGLDAQAMIKTIEAYNESIRDGLDEDFNKTSSLQPVAVGPFYIQKVVPSSHHTMGGVQINTRTEVISAEGQVIPGLYAAGEVVGDIHGTNRLGGNAITDCVVFGRIAGQNASAE</sequence>
<dbReference type="Pfam" id="PF04205">
    <property type="entry name" value="FMN_bind"/>
    <property type="match status" value="1"/>
</dbReference>
<dbReference type="GO" id="GO:0033765">
    <property type="term" value="F:steroid dehydrogenase activity, acting on the CH-CH group of donors"/>
    <property type="evidence" value="ECO:0007669"/>
    <property type="project" value="UniProtKB-ARBA"/>
</dbReference>
<dbReference type="SUPFAM" id="SSF51905">
    <property type="entry name" value="FAD/NAD(P)-binding domain"/>
    <property type="match status" value="1"/>
</dbReference>
<dbReference type="GO" id="GO:0016020">
    <property type="term" value="C:membrane"/>
    <property type="evidence" value="ECO:0007669"/>
    <property type="project" value="InterPro"/>
</dbReference>
<evidence type="ECO:0000256" key="8">
    <source>
        <dbReference type="RuleBase" id="RU366062"/>
    </source>
</evidence>
<evidence type="ECO:0000256" key="3">
    <source>
        <dbReference type="ARBA" id="ARBA00015872"/>
    </source>
</evidence>
<dbReference type="NCBIfam" id="TIGR01813">
    <property type="entry name" value="flavo_cyto_c"/>
    <property type="match status" value="1"/>
</dbReference>
<dbReference type="EC" id="1.3.99.33" evidence="2 8"/>
<comment type="cofactor">
    <cofactor evidence="8">
        <name>FAD</name>
        <dbReference type="ChEBI" id="CHEBI:57692"/>
    </cofactor>
    <text evidence="8">Binds 1 FAD per subunit.</text>
</comment>
<dbReference type="InterPro" id="IPR003953">
    <property type="entry name" value="FAD-dep_OxRdtase_2_FAD-bd"/>
</dbReference>
<evidence type="ECO:0000256" key="2">
    <source>
        <dbReference type="ARBA" id="ARBA00013137"/>
    </source>
</evidence>
<keyword evidence="4 8" id="KW-0285">Flavoprotein</keyword>
<dbReference type="PANTHER" id="PTHR43400:SF7">
    <property type="entry name" value="FAD-DEPENDENT OXIDOREDUCTASE 2 FAD BINDING DOMAIN-CONTAINING PROTEIN"/>
    <property type="match status" value="1"/>
</dbReference>
<dbReference type="Proteomes" id="UP000284178">
    <property type="component" value="Unassembled WGS sequence"/>
</dbReference>
<protein>
    <recommendedName>
        <fullName evidence="3 8">Urocanate reductase</fullName>
        <ecNumber evidence="2 8">1.3.99.33</ecNumber>
    </recommendedName>
</protein>
<gene>
    <name evidence="10" type="ORF">DWY25_04130</name>
</gene>
<name>A0A412G582_9FIRM</name>
<dbReference type="InterPro" id="IPR027477">
    <property type="entry name" value="Succ_DH/fumarate_Rdtase_cat_sf"/>
</dbReference>
<dbReference type="GO" id="GO:0010181">
    <property type="term" value="F:FMN binding"/>
    <property type="evidence" value="ECO:0007669"/>
    <property type="project" value="InterPro"/>
</dbReference>
<evidence type="ECO:0000259" key="9">
    <source>
        <dbReference type="SMART" id="SM00900"/>
    </source>
</evidence>
<keyword evidence="6 8" id="KW-0560">Oxidoreductase</keyword>
<evidence type="ECO:0000256" key="5">
    <source>
        <dbReference type="ARBA" id="ARBA00022827"/>
    </source>
</evidence>
<evidence type="ECO:0000256" key="1">
    <source>
        <dbReference type="ARBA" id="ARBA00008040"/>
    </source>
</evidence>
<evidence type="ECO:0000313" key="10">
    <source>
        <dbReference type="EMBL" id="RGR75965.1"/>
    </source>
</evidence>
<dbReference type="Gene3D" id="3.50.50.60">
    <property type="entry name" value="FAD/NAD(P)-binding domain"/>
    <property type="match status" value="1"/>
</dbReference>
<dbReference type="Pfam" id="PF00890">
    <property type="entry name" value="FAD_binding_2"/>
    <property type="match status" value="1"/>
</dbReference>
<dbReference type="PRINTS" id="PR00368">
    <property type="entry name" value="FADPNR"/>
</dbReference>
<evidence type="ECO:0000313" key="11">
    <source>
        <dbReference type="Proteomes" id="UP000284178"/>
    </source>
</evidence>
<organism evidence="10 11">
    <name type="scientific">Holdemania filiformis</name>
    <dbReference type="NCBI Taxonomy" id="61171"/>
    <lineage>
        <taxon>Bacteria</taxon>
        <taxon>Bacillati</taxon>
        <taxon>Bacillota</taxon>
        <taxon>Erysipelotrichia</taxon>
        <taxon>Erysipelotrichales</taxon>
        <taxon>Erysipelotrichaceae</taxon>
        <taxon>Holdemania</taxon>
    </lineage>
</organism>
<dbReference type="PANTHER" id="PTHR43400">
    <property type="entry name" value="FUMARATE REDUCTASE"/>
    <property type="match status" value="1"/>
</dbReference>
<dbReference type="InterPro" id="IPR007329">
    <property type="entry name" value="FMN-bd"/>
</dbReference>
<dbReference type="Gene3D" id="3.90.1010.20">
    <property type="match status" value="1"/>
</dbReference>
<reference evidence="10 11" key="1">
    <citation type="submission" date="2018-08" db="EMBL/GenBank/DDBJ databases">
        <title>A genome reference for cultivated species of the human gut microbiota.</title>
        <authorList>
            <person name="Zou Y."/>
            <person name="Xue W."/>
            <person name="Luo G."/>
        </authorList>
    </citation>
    <scope>NUCLEOTIDE SEQUENCE [LARGE SCALE GENOMIC DNA]</scope>
    <source>
        <strain evidence="10 11">AF24-29</strain>
    </source>
</reference>
<dbReference type="SMART" id="SM00900">
    <property type="entry name" value="FMN_bind"/>
    <property type="match status" value="1"/>
</dbReference>
<dbReference type="InterPro" id="IPR010960">
    <property type="entry name" value="Flavocytochrome_c"/>
</dbReference>
<feature type="domain" description="FMN-binding" evidence="9">
    <location>
        <begin position="39"/>
        <end position="113"/>
    </location>
</feature>
<dbReference type="EMBL" id="QRUP01000003">
    <property type="protein sequence ID" value="RGR75965.1"/>
    <property type="molecule type" value="Genomic_DNA"/>
</dbReference>
<evidence type="ECO:0000256" key="6">
    <source>
        <dbReference type="ARBA" id="ARBA00023002"/>
    </source>
</evidence>
<comment type="cofactor">
    <cofactor evidence="8">
        <name>FMN</name>
        <dbReference type="ChEBI" id="CHEBI:58210"/>
    </cofactor>
    <text evidence="8">Binds 1 or 2 FMN covalently per subunit.</text>
</comment>
<evidence type="ECO:0000256" key="7">
    <source>
        <dbReference type="ARBA" id="ARBA00049922"/>
    </source>
</evidence>
<keyword evidence="5 8" id="KW-0274">FAD</keyword>
<comment type="catalytic activity">
    <reaction evidence="7 8">
        <text>dihydrourocanate + A = urocanate + AH2</text>
        <dbReference type="Rhea" id="RHEA:36059"/>
        <dbReference type="ChEBI" id="CHEBI:13193"/>
        <dbReference type="ChEBI" id="CHEBI:17499"/>
        <dbReference type="ChEBI" id="CHEBI:27247"/>
        <dbReference type="ChEBI" id="CHEBI:72991"/>
        <dbReference type="EC" id="1.3.99.33"/>
    </reaction>
</comment>
<dbReference type="SUPFAM" id="SSF56425">
    <property type="entry name" value="Succinate dehydrogenase/fumarate reductase flavoprotein, catalytic domain"/>
    <property type="match status" value="1"/>
</dbReference>
<proteinExistence type="inferred from homology"/>
<keyword evidence="11" id="KW-1185">Reference proteome</keyword>
<comment type="caution">
    <text evidence="10">The sequence shown here is derived from an EMBL/GenBank/DDBJ whole genome shotgun (WGS) entry which is preliminary data.</text>
</comment>